<dbReference type="EMBL" id="SGPL01000127">
    <property type="protein sequence ID" value="THH17074.1"/>
    <property type="molecule type" value="Genomic_DNA"/>
</dbReference>
<name>A0A4S4LWV0_9AGAM</name>
<evidence type="ECO:0000313" key="3">
    <source>
        <dbReference type="Proteomes" id="UP000310158"/>
    </source>
</evidence>
<protein>
    <submittedName>
        <fullName evidence="2">Uncharacterized protein</fullName>
    </submittedName>
</protein>
<dbReference type="OrthoDB" id="3254613at2759"/>
<sequence length="664" mass="74367">MVFELLPLINPNFLSNTTGGQTFPTPNVFACLSYWLFSISSDLANSIMIGRKIMTIREEDFEEDVEPEETAATVVGLTAPKPRKPGLTITTNGEGDTPRSLAFRMWSDTTPTPLKSSQRDLPLSSRTLFTPDTSHTFGRPYPTFRSNPTPVDALDTTARRLHRYSRDEAALVTAIQQCQSDAASAARELKIMVLEQATALLSAKAQDAKERAVELRDRLAESSAIDDQQLLFLQKERWMEEKRTEKVEQERRQLTEYAEALSGSEEKENRYREKEGSGPLEEAEQWRRRLNLATFFERSPTQTSILCHKQSAHEFSSSLPRILSPSDVEAPLLRSWPFADSVKQPIVSSFRPTLSDTSFADPRQLSGNRQRHAKPKLKPLDVFLPISPLRTVEEGVVYEGARSHSVPPTATDSVFPSNATTQTTASSIASECTTLDDEDQYGSAVDLETGETHGFATIFHDHPISRSKEEILAGMQLRQVPMPDYVENLLDEFKQIRGDISLPSLTPRPRLSFRTPTLPELSSHVRLSTDTMVFVSTEELGNSVAYETSTSVVDQPSMLRRSIRIPRTIGRFMQHSHSQSQSNSIAALRIVEEDTFWPEDSGEERRRGASRWSKSFFGHRSHKSEGVSNVVLLDNVSVASSANPQKSSMVSKVRRRMSIFGARA</sequence>
<proteinExistence type="predicted"/>
<feature type="region of interest" description="Disordered" evidence="1">
    <location>
        <begin position="256"/>
        <end position="283"/>
    </location>
</feature>
<reference evidence="2 3" key="1">
    <citation type="submission" date="2019-02" db="EMBL/GenBank/DDBJ databases">
        <title>Genome sequencing of the rare red list fungi Bondarzewia mesenterica.</title>
        <authorList>
            <person name="Buettner E."/>
            <person name="Kellner H."/>
        </authorList>
    </citation>
    <scope>NUCLEOTIDE SEQUENCE [LARGE SCALE GENOMIC DNA]</scope>
    <source>
        <strain evidence="2 3">DSM 108281</strain>
    </source>
</reference>
<organism evidence="2 3">
    <name type="scientific">Bondarzewia mesenterica</name>
    <dbReference type="NCBI Taxonomy" id="1095465"/>
    <lineage>
        <taxon>Eukaryota</taxon>
        <taxon>Fungi</taxon>
        <taxon>Dikarya</taxon>
        <taxon>Basidiomycota</taxon>
        <taxon>Agaricomycotina</taxon>
        <taxon>Agaricomycetes</taxon>
        <taxon>Russulales</taxon>
        <taxon>Bondarzewiaceae</taxon>
        <taxon>Bondarzewia</taxon>
    </lineage>
</organism>
<comment type="caution">
    <text evidence="2">The sequence shown here is derived from an EMBL/GenBank/DDBJ whole genome shotgun (WGS) entry which is preliminary data.</text>
</comment>
<dbReference type="AlphaFoldDB" id="A0A4S4LWV0"/>
<evidence type="ECO:0000313" key="2">
    <source>
        <dbReference type="EMBL" id="THH17074.1"/>
    </source>
</evidence>
<evidence type="ECO:0000256" key="1">
    <source>
        <dbReference type="SAM" id="MobiDB-lite"/>
    </source>
</evidence>
<keyword evidence="3" id="KW-1185">Reference proteome</keyword>
<accession>A0A4S4LWV0</accession>
<feature type="compositionally biased region" description="Polar residues" evidence="1">
    <location>
        <begin position="124"/>
        <end position="136"/>
    </location>
</feature>
<gene>
    <name evidence="2" type="ORF">EW146_g3680</name>
</gene>
<dbReference type="Proteomes" id="UP000310158">
    <property type="component" value="Unassembled WGS sequence"/>
</dbReference>
<feature type="compositionally biased region" description="Basic and acidic residues" evidence="1">
    <location>
        <begin position="264"/>
        <end position="276"/>
    </location>
</feature>
<feature type="region of interest" description="Disordered" evidence="1">
    <location>
        <begin position="111"/>
        <end position="148"/>
    </location>
</feature>